<keyword evidence="7" id="KW-0560">Oxidoreductase</keyword>
<dbReference type="PANTHER" id="PTHR24292:SF102">
    <property type="entry name" value="CYTOCHROME P450 FAMILY-RELATED"/>
    <property type="match status" value="1"/>
</dbReference>
<evidence type="ECO:0000256" key="9">
    <source>
        <dbReference type="ARBA" id="ARBA00023033"/>
    </source>
</evidence>
<dbReference type="GO" id="GO:0004497">
    <property type="term" value="F:monooxygenase activity"/>
    <property type="evidence" value="ECO:0007669"/>
    <property type="project" value="UniProtKB-KW"/>
</dbReference>
<dbReference type="GO" id="GO:0020037">
    <property type="term" value="F:heme binding"/>
    <property type="evidence" value="ECO:0007669"/>
    <property type="project" value="InterPro"/>
</dbReference>
<dbReference type="Gene3D" id="1.10.630.10">
    <property type="entry name" value="Cytochrome P450"/>
    <property type="match status" value="2"/>
</dbReference>
<feature type="transmembrane region" description="Helical" evidence="12">
    <location>
        <begin position="320"/>
        <end position="343"/>
    </location>
</feature>
<keyword evidence="8 11" id="KW-0408">Iron</keyword>
<evidence type="ECO:0000256" key="10">
    <source>
        <dbReference type="ARBA" id="ARBA00023136"/>
    </source>
</evidence>
<dbReference type="FunFam" id="1.10.630.10:FF:000003">
    <property type="entry name" value="cytochrome P450 3A12-like isoform X2"/>
    <property type="match status" value="1"/>
</dbReference>
<evidence type="ECO:0000256" key="7">
    <source>
        <dbReference type="ARBA" id="ARBA00023002"/>
    </source>
</evidence>
<dbReference type="InterPro" id="IPR036396">
    <property type="entry name" value="Cyt_P450_sf"/>
</dbReference>
<dbReference type="InterPro" id="IPR050476">
    <property type="entry name" value="Insect_CytP450_Detox"/>
</dbReference>
<sequence>MIVLLGILTTSVAGVISYYYWQMSYWKRRNIPEVEEGKSFFTGHFYQYFSSDPFSMKLPDYTKKYGKTYGIYQGLYKFLVTSDLNVINEVFVKQFDKFHSRAPDPISGNPDTEQMIHLLLARGTRWKRLRALAAPAFISANIKKIHNIIEDSALEMMKFLDDVADKEIDIRQYYTEYTIDIISRVSMGQTKSMMFKNPYQEMATKVINFDFSSTLSMLAHCSFIPPIFLRIAFFAGVFMPNSTVSMFLKLIDITDKAIKERVKQREEDKKRGIEKEDPADFVDMFLDARVDEIPDETGEFSKSNATVSKTLSSDEVKMQLLLFLFAGFDTTANTMSYVTYVLAKNPDKMKKLQEEIDQECIDSTIQFDTLGKLKYLDAVLKETLRIYPLAAGVNVRRCMKSTTIGDLRIEEGECVMADTWSLHFDKDIWGEDVNEFVPERWLKGVPHPTGAYLPFGAGPRICIGMRLAYVEIKTALCYILRKYDIVEGPNTGRNMLLLIAVLSTFVIGVLSYYHWHMSYWKRRNIPEVEGKSFFTGHFYQFFSSDPFTMKLRDYTKKYGKTYGIYQGFYKFLVTSDLSIINEVFVKQFENFHGRHVNPFVGNPDTSKSIHMSFARGARWKRLRMLATPAFTNANLKKIHETVQDSALEMIKLLDKVADKEINIRDYFNEFTMDIICRVSMGQTKSMMFNNTFVEMAKKFFNDDFDSTLSMLGYCSFIPTVVARTALFASALIPKSRVGMFVSFIKQIGRAVDERVKQRKEDERRGIEKGEPSDFIDMFLDAEVDEIQDEIGEFSRNNVSVSKSMTSDEIKIQLMLFLLAGYDTTANALGYTAFLLARNSDKMKKLQEEIDRECTDTTISYETLGRLKYLEAVFKETLRMYPLAANVNMRECMNSTVAGDLKIEKGEFVLCDTWTIHYDKDIWGPDADKFVPERWLNGIPHPPGAYLPWGLGPRICIGMRLAYIEEKVALCHILRKYDIVEGPNTGDELKLHGATIVHPDYVNVILKTRN</sequence>
<dbReference type="Proteomes" id="UP000218231">
    <property type="component" value="Unassembled WGS sequence"/>
</dbReference>
<dbReference type="STRING" id="2018661.A0A2A2JAQ6"/>
<evidence type="ECO:0000256" key="1">
    <source>
        <dbReference type="ARBA" id="ARBA00001971"/>
    </source>
</evidence>
<comment type="subcellular location">
    <subcellularLocation>
        <location evidence="2">Endoplasmic reticulum membrane</location>
    </subcellularLocation>
</comment>
<name>A0A2A2JAQ6_9BILA</name>
<dbReference type="SUPFAM" id="SSF48264">
    <property type="entry name" value="Cytochrome P450"/>
    <property type="match status" value="2"/>
</dbReference>
<dbReference type="PRINTS" id="PR00385">
    <property type="entry name" value="P450"/>
</dbReference>
<evidence type="ECO:0000256" key="6">
    <source>
        <dbReference type="ARBA" id="ARBA00022824"/>
    </source>
</evidence>
<dbReference type="InterPro" id="IPR017972">
    <property type="entry name" value="Cyt_P450_CS"/>
</dbReference>
<organism evidence="13 14">
    <name type="scientific">Diploscapter pachys</name>
    <dbReference type="NCBI Taxonomy" id="2018661"/>
    <lineage>
        <taxon>Eukaryota</taxon>
        <taxon>Metazoa</taxon>
        <taxon>Ecdysozoa</taxon>
        <taxon>Nematoda</taxon>
        <taxon>Chromadorea</taxon>
        <taxon>Rhabditida</taxon>
        <taxon>Rhabditina</taxon>
        <taxon>Rhabditomorpha</taxon>
        <taxon>Rhabditoidea</taxon>
        <taxon>Rhabditidae</taxon>
        <taxon>Diploscapter</taxon>
    </lineage>
</organism>
<evidence type="ECO:0000313" key="13">
    <source>
        <dbReference type="EMBL" id="PAV58773.1"/>
    </source>
</evidence>
<comment type="cofactor">
    <cofactor evidence="1 11">
        <name>heme</name>
        <dbReference type="ChEBI" id="CHEBI:30413"/>
    </cofactor>
</comment>
<dbReference type="GO" id="GO:0005506">
    <property type="term" value="F:iron ion binding"/>
    <property type="evidence" value="ECO:0007669"/>
    <property type="project" value="InterPro"/>
</dbReference>
<evidence type="ECO:0008006" key="15">
    <source>
        <dbReference type="Google" id="ProtNLM"/>
    </source>
</evidence>
<keyword evidence="9" id="KW-0503">Monooxygenase</keyword>
<keyword evidence="12" id="KW-0812">Transmembrane</keyword>
<dbReference type="PRINTS" id="PR00463">
    <property type="entry name" value="EP450I"/>
</dbReference>
<dbReference type="OrthoDB" id="2789670at2759"/>
<keyword evidence="5 11" id="KW-0479">Metal-binding</keyword>
<dbReference type="InterPro" id="IPR001128">
    <property type="entry name" value="Cyt_P450"/>
</dbReference>
<dbReference type="PANTHER" id="PTHR24292">
    <property type="entry name" value="CYTOCHROME P450"/>
    <property type="match status" value="1"/>
</dbReference>
<evidence type="ECO:0000313" key="14">
    <source>
        <dbReference type="Proteomes" id="UP000218231"/>
    </source>
</evidence>
<accession>A0A2A2JAQ6</accession>
<dbReference type="CDD" id="cd11055">
    <property type="entry name" value="CYP3A-like"/>
    <property type="match status" value="2"/>
</dbReference>
<keyword evidence="4 11" id="KW-0349">Heme</keyword>
<dbReference type="AlphaFoldDB" id="A0A2A2JAQ6"/>
<gene>
    <name evidence="13" type="ORF">WR25_10836</name>
</gene>
<dbReference type="GO" id="GO:0016705">
    <property type="term" value="F:oxidoreductase activity, acting on paired donors, with incorporation or reduction of molecular oxygen"/>
    <property type="evidence" value="ECO:0007669"/>
    <property type="project" value="InterPro"/>
</dbReference>
<keyword evidence="6" id="KW-0256">Endoplasmic reticulum</keyword>
<protein>
    <recommendedName>
        <fullName evidence="15">Cytochrome P450</fullName>
    </recommendedName>
</protein>
<evidence type="ECO:0000256" key="8">
    <source>
        <dbReference type="ARBA" id="ARBA00023004"/>
    </source>
</evidence>
<evidence type="ECO:0000256" key="12">
    <source>
        <dbReference type="SAM" id="Phobius"/>
    </source>
</evidence>
<comment type="similarity">
    <text evidence="3">Belongs to the cytochrome P450 family.</text>
</comment>
<reference evidence="13 14" key="1">
    <citation type="journal article" date="2017" name="Curr. Biol.">
        <title>Genome architecture and evolution of a unichromosomal asexual nematode.</title>
        <authorList>
            <person name="Fradin H."/>
            <person name="Zegar C."/>
            <person name="Gutwein M."/>
            <person name="Lucas J."/>
            <person name="Kovtun M."/>
            <person name="Corcoran D."/>
            <person name="Baugh L.R."/>
            <person name="Kiontke K."/>
            <person name="Gunsalus K."/>
            <person name="Fitch D.H."/>
            <person name="Piano F."/>
        </authorList>
    </citation>
    <scope>NUCLEOTIDE SEQUENCE [LARGE SCALE GENOMIC DNA]</scope>
    <source>
        <strain evidence="13">PF1309</strain>
    </source>
</reference>
<evidence type="ECO:0000256" key="2">
    <source>
        <dbReference type="ARBA" id="ARBA00004586"/>
    </source>
</evidence>
<dbReference type="FunFam" id="1.10.630.10:FF:000182">
    <property type="entry name" value="Cytochrome P450 3A4"/>
    <property type="match status" value="1"/>
</dbReference>
<evidence type="ECO:0000256" key="3">
    <source>
        <dbReference type="ARBA" id="ARBA00010617"/>
    </source>
</evidence>
<evidence type="ECO:0000256" key="11">
    <source>
        <dbReference type="PIRSR" id="PIRSR602401-1"/>
    </source>
</evidence>
<comment type="caution">
    <text evidence="13">The sequence shown here is derived from an EMBL/GenBank/DDBJ whole genome shotgun (WGS) entry which is preliminary data.</text>
</comment>
<dbReference type="GO" id="GO:0005789">
    <property type="term" value="C:endoplasmic reticulum membrane"/>
    <property type="evidence" value="ECO:0007669"/>
    <property type="project" value="UniProtKB-SubCell"/>
</dbReference>
<dbReference type="Pfam" id="PF00067">
    <property type="entry name" value="p450"/>
    <property type="match status" value="2"/>
</dbReference>
<feature type="transmembrane region" description="Helical" evidence="12">
    <location>
        <begin position="495"/>
        <end position="515"/>
    </location>
</feature>
<keyword evidence="14" id="KW-1185">Reference proteome</keyword>
<evidence type="ECO:0000256" key="5">
    <source>
        <dbReference type="ARBA" id="ARBA00022723"/>
    </source>
</evidence>
<proteinExistence type="inferred from homology"/>
<feature type="binding site" description="axial binding residue" evidence="11">
    <location>
        <position position="955"/>
    </location>
    <ligand>
        <name>heme</name>
        <dbReference type="ChEBI" id="CHEBI:30413"/>
    </ligand>
    <ligandPart>
        <name>Fe</name>
        <dbReference type="ChEBI" id="CHEBI:18248"/>
    </ligandPart>
</feature>
<dbReference type="InterPro" id="IPR002401">
    <property type="entry name" value="Cyt_P450_E_grp-I"/>
</dbReference>
<keyword evidence="12" id="KW-1133">Transmembrane helix</keyword>
<dbReference type="PROSITE" id="PS00086">
    <property type="entry name" value="CYTOCHROME_P450"/>
    <property type="match status" value="2"/>
</dbReference>
<dbReference type="EMBL" id="LIAE01010558">
    <property type="protein sequence ID" value="PAV58773.1"/>
    <property type="molecule type" value="Genomic_DNA"/>
</dbReference>
<keyword evidence="10 12" id="KW-0472">Membrane</keyword>
<evidence type="ECO:0000256" key="4">
    <source>
        <dbReference type="ARBA" id="ARBA00022617"/>
    </source>
</evidence>